<evidence type="ECO:0000256" key="8">
    <source>
        <dbReference type="ARBA" id="ARBA00022989"/>
    </source>
</evidence>
<evidence type="ECO:0000256" key="7">
    <source>
        <dbReference type="ARBA" id="ARBA00022801"/>
    </source>
</evidence>
<keyword evidence="18" id="KW-1185">Reference proteome</keyword>
<feature type="transmembrane region" description="Helical" evidence="14">
    <location>
        <begin position="117"/>
        <end position="133"/>
    </location>
</feature>
<keyword evidence="5 14" id="KW-1003">Cell membrane</keyword>
<dbReference type="EMBL" id="CP010725">
    <property type="protein sequence ID" value="AUR01019.1"/>
    <property type="molecule type" value="Genomic_DNA"/>
</dbReference>
<reference evidence="16 17" key="1">
    <citation type="journal article" date="2017" name="Front. Microbiol.">
        <title>Phaeobacter piscinae sp. nov., a species of the Roseobacter group and potential aquaculture probiont.</title>
        <authorList>
            <person name="Sonnenschein E.C."/>
            <person name="Phippen C.B.W."/>
            <person name="Nielsen K.F."/>
            <person name="Mateiu R.V."/>
            <person name="Melchiorsen J."/>
            <person name="Gram L."/>
            <person name="Overmann J."/>
            <person name="Freese H.M."/>
        </authorList>
    </citation>
    <scope>NUCLEOTIDE SEQUENCE [LARGE SCALE GENOMIC DNA]</scope>
    <source>
        <strain evidence="16 17">P88</strain>
    </source>
</reference>
<dbReference type="GO" id="GO:0009252">
    <property type="term" value="P:peptidoglycan biosynthetic process"/>
    <property type="evidence" value="ECO:0007669"/>
    <property type="project" value="UniProtKB-KW"/>
</dbReference>
<evidence type="ECO:0000256" key="4">
    <source>
        <dbReference type="ARBA" id="ARBA00021581"/>
    </source>
</evidence>
<comment type="miscellaneous">
    <text evidence="14">Bacitracin is thought to be involved in the inhibition of peptidoglycan synthesis by sequestering undecaprenyl diphosphate, thereby reducing the pool of lipid carrier available.</text>
</comment>
<dbReference type="InterPro" id="IPR003824">
    <property type="entry name" value="UppP"/>
</dbReference>
<dbReference type="GO" id="GO:0046677">
    <property type="term" value="P:response to antibiotic"/>
    <property type="evidence" value="ECO:0007669"/>
    <property type="project" value="UniProtKB-UniRule"/>
</dbReference>
<comment type="function">
    <text evidence="14">Catalyzes the dephosphorylation of undecaprenyl diphosphate (UPP). Confers resistance to bacitracin.</text>
</comment>
<keyword evidence="7 14" id="KW-0378">Hydrolase</keyword>
<keyword evidence="8 14" id="KW-1133">Transmembrane helix</keyword>
<reference evidence="17 18" key="2">
    <citation type="journal article" date="2017" name="Genome Biol. Evol.">
        <title>Trajectories and Drivers of Genome Evolution in Surface-Associated Marine Phaeobacter.</title>
        <authorList>
            <person name="Freese H.M."/>
            <person name="Sikorski J."/>
            <person name="Bunk B."/>
            <person name="Scheuner C."/>
            <person name="Meier-Kolthoff J.P."/>
            <person name="Sproer C."/>
            <person name="Gram L."/>
            <person name="Overmann J."/>
        </authorList>
    </citation>
    <scope>NUCLEOTIDE SEQUENCE [LARGE SCALE GENOMIC DNA]</scope>
    <source>
        <strain evidence="15 18">P66</strain>
        <strain evidence="16 17">P88</strain>
    </source>
</reference>
<evidence type="ECO:0000256" key="9">
    <source>
        <dbReference type="ARBA" id="ARBA00023136"/>
    </source>
</evidence>
<accession>A0A2I7KEI2</accession>
<dbReference type="GO" id="GO:0005886">
    <property type="term" value="C:plasma membrane"/>
    <property type="evidence" value="ECO:0007669"/>
    <property type="project" value="UniProtKB-SubCell"/>
</dbReference>
<feature type="transmembrane region" description="Helical" evidence="14">
    <location>
        <begin position="6"/>
        <end position="30"/>
    </location>
</feature>
<evidence type="ECO:0000256" key="12">
    <source>
        <dbReference type="ARBA" id="ARBA00032932"/>
    </source>
</evidence>
<reference evidence="15 18" key="3">
    <citation type="journal article" date="2017" name="Int. J. Syst. Evol. Microbiol.">
        <title>Adaptation of Surface-Associated Bacteria to the Open Ocean: A Genomically Distinct Subpopulation of Phaeobacter gallaeciensis Colonizes Pacific Mesozooplankton.</title>
        <authorList>
            <person name="Freese H.M."/>
            <person name="Methner A."/>
            <person name="Overmann J."/>
        </authorList>
    </citation>
    <scope>NUCLEOTIDE SEQUENCE [LARGE SCALE GENOMIC DNA]</scope>
    <source>
        <strain evidence="15 18">P66</strain>
    </source>
</reference>
<dbReference type="Proteomes" id="UP000236447">
    <property type="component" value="Chromosome"/>
</dbReference>
<evidence type="ECO:0000313" key="17">
    <source>
        <dbReference type="Proteomes" id="UP000236447"/>
    </source>
</evidence>
<evidence type="ECO:0000256" key="2">
    <source>
        <dbReference type="ARBA" id="ARBA00010621"/>
    </source>
</evidence>
<keyword evidence="14" id="KW-0573">Peptidoglycan synthesis</keyword>
<dbReference type="PANTHER" id="PTHR30622:SF4">
    <property type="entry name" value="UNDECAPRENYL-DIPHOSPHATASE"/>
    <property type="match status" value="1"/>
</dbReference>
<name>A0A2I7KEI2_9RHOB</name>
<dbReference type="PANTHER" id="PTHR30622">
    <property type="entry name" value="UNDECAPRENYL-DIPHOSPHATASE"/>
    <property type="match status" value="1"/>
</dbReference>
<evidence type="ECO:0000256" key="3">
    <source>
        <dbReference type="ARBA" id="ARBA00012374"/>
    </source>
</evidence>
<feature type="transmembrane region" description="Helical" evidence="14">
    <location>
        <begin position="185"/>
        <end position="208"/>
    </location>
</feature>
<feature type="transmembrane region" description="Helical" evidence="14">
    <location>
        <begin position="42"/>
        <end position="61"/>
    </location>
</feature>
<evidence type="ECO:0000256" key="14">
    <source>
        <dbReference type="HAMAP-Rule" id="MF_01006"/>
    </source>
</evidence>
<comment type="similarity">
    <text evidence="2 14">Belongs to the UppP family.</text>
</comment>
<evidence type="ECO:0000313" key="15">
    <source>
        <dbReference type="EMBL" id="AUQ96507.1"/>
    </source>
</evidence>
<evidence type="ECO:0000256" key="6">
    <source>
        <dbReference type="ARBA" id="ARBA00022692"/>
    </source>
</evidence>
<evidence type="ECO:0000256" key="11">
    <source>
        <dbReference type="ARBA" id="ARBA00032707"/>
    </source>
</evidence>
<keyword evidence="6 14" id="KW-0812">Transmembrane</keyword>
<proteinExistence type="inferred from homology"/>
<evidence type="ECO:0000313" key="18">
    <source>
        <dbReference type="Proteomes" id="UP000236536"/>
    </source>
</evidence>
<dbReference type="EMBL" id="CP010705">
    <property type="protein sequence ID" value="AUQ96507.1"/>
    <property type="molecule type" value="Genomic_DNA"/>
</dbReference>
<protein>
    <recommendedName>
        <fullName evidence="4 14">Undecaprenyl-diphosphatase</fullName>
        <ecNumber evidence="3 14">3.6.1.27</ecNumber>
    </recommendedName>
    <alternativeName>
        <fullName evidence="12 14">Bacitracin resistance protein</fullName>
    </alternativeName>
    <alternativeName>
        <fullName evidence="11 14">Undecaprenyl pyrophosphate phosphatase</fullName>
    </alternativeName>
</protein>
<dbReference type="Proteomes" id="UP000236536">
    <property type="component" value="Chromosome"/>
</dbReference>
<evidence type="ECO:0000256" key="13">
    <source>
        <dbReference type="ARBA" id="ARBA00047594"/>
    </source>
</evidence>
<dbReference type="GO" id="GO:0008360">
    <property type="term" value="P:regulation of cell shape"/>
    <property type="evidence" value="ECO:0007669"/>
    <property type="project" value="UniProtKB-KW"/>
</dbReference>
<dbReference type="Pfam" id="PF02673">
    <property type="entry name" value="BacA"/>
    <property type="match status" value="1"/>
</dbReference>
<dbReference type="GO" id="GO:0071555">
    <property type="term" value="P:cell wall organization"/>
    <property type="evidence" value="ECO:0007669"/>
    <property type="project" value="UniProtKB-KW"/>
</dbReference>
<dbReference type="EC" id="3.6.1.27" evidence="3 14"/>
<comment type="catalytic activity">
    <reaction evidence="13 14">
        <text>di-trans,octa-cis-undecaprenyl diphosphate + H2O = di-trans,octa-cis-undecaprenyl phosphate + phosphate + H(+)</text>
        <dbReference type="Rhea" id="RHEA:28094"/>
        <dbReference type="ChEBI" id="CHEBI:15377"/>
        <dbReference type="ChEBI" id="CHEBI:15378"/>
        <dbReference type="ChEBI" id="CHEBI:43474"/>
        <dbReference type="ChEBI" id="CHEBI:58405"/>
        <dbReference type="ChEBI" id="CHEBI:60392"/>
        <dbReference type="EC" id="3.6.1.27"/>
    </reaction>
</comment>
<keyword evidence="14" id="KW-0133">Cell shape</keyword>
<dbReference type="NCBIfam" id="NF001393">
    <property type="entry name" value="PRK00281.2-4"/>
    <property type="match status" value="1"/>
</dbReference>
<keyword evidence="10 14" id="KW-0046">Antibiotic resistance</keyword>
<evidence type="ECO:0000256" key="1">
    <source>
        <dbReference type="ARBA" id="ARBA00004651"/>
    </source>
</evidence>
<comment type="subcellular location">
    <subcellularLocation>
        <location evidence="1 14">Cell membrane</location>
        <topology evidence="1 14">Multi-pass membrane protein</topology>
    </subcellularLocation>
</comment>
<dbReference type="GO" id="GO:0050380">
    <property type="term" value="F:undecaprenyl-diphosphatase activity"/>
    <property type="evidence" value="ECO:0007669"/>
    <property type="project" value="UniProtKB-UniRule"/>
</dbReference>
<gene>
    <name evidence="14 16" type="primary">uppP</name>
    <name evidence="15" type="ORF">PhaeoP66_03779</name>
    <name evidence="16" type="ORF">PhaeoP88_03705</name>
</gene>
<keyword evidence="9 14" id="KW-0472">Membrane</keyword>
<sequence length="268" mass="28655">MPLYQLILIALIQGITEFLPVSSSGHLILLPGLTGLEDQGQIIDVAVHVGTLAAVMLFFWQDVRAGLIGLPRALTGRLDTPGARLAMGLIVATIPTVLFGAFLHFSGMSDALRSMKVIGWTMLGFGLVLYVADRYGPAHKESSDWNLRDALIMGLWQMLALIPGTSRSGITITGARQLGYTRMDAARLSMLMSIPTIIASGVLLGAEVAIDANTAVMRDAAIAALLSMIAALAALTLMMRLLRSVSFTPYVIYRVALGLVLLTIAYQS</sequence>
<evidence type="ECO:0000256" key="5">
    <source>
        <dbReference type="ARBA" id="ARBA00022475"/>
    </source>
</evidence>
<dbReference type="AlphaFoldDB" id="A0A2I7KEI2"/>
<evidence type="ECO:0000313" key="16">
    <source>
        <dbReference type="EMBL" id="AUR01019.1"/>
    </source>
</evidence>
<organism evidence="16 17">
    <name type="scientific">Phaeobacter inhibens</name>
    <dbReference type="NCBI Taxonomy" id="221822"/>
    <lineage>
        <taxon>Bacteria</taxon>
        <taxon>Pseudomonadati</taxon>
        <taxon>Pseudomonadota</taxon>
        <taxon>Alphaproteobacteria</taxon>
        <taxon>Rhodobacterales</taxon>
        <taxon>Roseobacteraceae</taxon>
        <taxon>Phaeobacter</taxon>
    </lineage>
</organism>
<dbReference type="RefSeq" id="WP_014876488.1">
    <property type="nucleotide sequence ID" value="NZ_CP010599.1"/>
</dbReference>
<feature type="transmembrane region" description="Helical" evidence="14">
    <location>
        <begin position="251"/>
        <end position="267"/>
    </location>
</feature>
<feature type="transmembrane region" description="Helical" evidence="14">
    <location>
        <begin position="220"/>
        <end position="239"/>
    </location>
</feature>
<dbReference type="HAMAP" id="MF_01006">
    <property type="entry name" value="Undec_diphosphatase"/>
    <property type="match status" value="1"/>
</dbReference>
<keyword evidence="14" id="KW-0961">Cell wall biogenesis/degradation</keyword>
<evidence type="ECO:0000256" key="10">
    <source>
        <dbReference type="ARBA" id="ARBA00023251"/>
    </source>
</evidence>
<feature type="transmembrane region" description="Helical" evidence="14">
    <location>
        <begin position="81"/>
        <end position="105"/>
    </location>
</feature>